<dbReference type="InterPro" id="IPR036188">
    <property type="entry name" value="FAD/NAD-bd_sf"/>
</dbReference>
<evidence type="ECO:0000256" key="5">
    <source>
        <dbReference type="ARBA" id="ARBA00022857"/>
    </source>
</evidence>
<dbReference type="Gene3D" id="3.50.50.60">
    <property type="entry name" value="FAD/NAD(P)-binding domain"/>
    <property type="match status" value="4"/>
</dbReference>
<dbReference type="PRINTS" id="PR00370">
    <property type="entry name" value="FMOXYGENASE"/>
</dbReference>
<evidence type="ECO:0000256" key="7">
    <source>
        <dbReference type="ARBA" id="ARBA00023033"/>
    </source>
</evidence>
<evidence type="ECO:0000313" key="10">
    <source>
        <dbReference type="Proteomes" id="UP000076407"/>
    </source>
</evidence>
<evidence type="ECO:0000256" key="6">
    <source>
        <dbReference type="ARBA" id="ARBA00023002"/>
    </source>
</evidence>
<dbReference type="VEuPathDB" id="VectorBase:AQUA008647"/>
<dbReference type="AlphaFoldDB" id="A0A182XFN9"/>
<keyword evidence="10" id="KW-1185">Reference proteome</keyword>
<evidence type="ECO:0000256" key="8">
    <source>
        <dbReference type="RuleBase" id="RU361177"/>
    </source>
</evidence>
<dbReference type="PANTHER" id="PTHR23023">
    <property type="entry name" value="DIMETHYLANILINE MONOOXYGENASE"/>
    <property type="match status" value="1"/>
</dbReference>
<dbReference type="EC" id="1.-.-.-" evidence="8"/>
<evidence type="ECO:0000256" key="2">
    <source>
        <dbReference type="ARBA" id="ARBA00009183"/>
    </source>
</evidence>
<organism evidence="9 10">
    <name type="scientific">Anopheles quadriannulatus</name>
    <name type="common">Mosquito</name>
    <dbReference type="NCBI Taxonomy" id="34691"/>
    <lineage>
        <taxon>Eukaryota</taxon>
        <taxon>Metazoa</taxon>
        <taxon>Ecdysozoa</taxon>
        <taxon>Arthropoda</taxon>
        <taxon>Hexapoda</taxon>
        <taxon>Insecta</taxon>
        <taxon>Pterygota</taxon>
        <taxon>Neoptera</taxon>
        <taxon>Endopterygota</taxon>
        <taxon>Diptera</taxon>
        <taxon>Nematocera</taxon>
        <taxon>Culicoidea</taxon>
        <taxon>Culicidae</taxon>
        <taxon>Anophelinae</taxon>
        <taxon>Anopheles</taxon>
    </lineage>
</organism>
<evidence type="ECO:0000313" key="9">
    <source>
        <dbReference type="EnsemblMetazoa" id="AQUA008647-PA"/>
    </source>
</evidence>
<evidence type="ECO:0000256" key="4">
    <source>
        <dbReference type="ARBA" id="ARBA00022827"/>
    </source>
</evidence>
<dbReference type="STRING" id="34691.A0A182XFN9"/>
<dbReference type="GO" id="GO:0050660">
    <property type="term" value="F:flavin adenine dinucleotide binding"/>
    <property type="evidence" value="ECO:0007669"/>
    <property type="project" value="InterPro"/>
</dbReference>
<comment type="similarity">
    <text evidence="2 8">Belongs to the FMO family.</text>
</comment>
<dbReference type="Proteomes" id="UP000076407">
    <property type="component" value="Unassembled WGS sequence"/>
</dbReference>
<protein>
    <recommendedName>
        <fullName evidence="8">Flavin-containing monooxygenase</fullName>
        <ecNumber evidence="8">1.-.-.-</ecNumber>
    </recommendedName>
</protein>
<evidence type="ECO:0000256" key="1">
    <source>
        <dbReference type="ARBA" id="ARBA00001974"/>
    </source>
</evidence>
<dbReference type="Pfam" id="PF00743">
    <property type="entry name" value="FMO-like"/>
    <property type="match status" value="4"/>
</dbReference>
<dbReference type="EnsemblMetazoa" id="AQUA008647-RA">
    <property type="protein sequence ID" value="AQUA008647-PA"/>
    <property type="gene ID" value="AQUA008647"/>
</dbReference>
<dbReference type="InterPro" id="IPR050346">
    <property type="entry name" value="FMO-like"/>
</dbReference>
<dbReference type="GO" id="GO:0050661">
    <property type="term" value="F:NADP binding"/>
    <property type="evidence" value="ECO:0007669"/>
    <property type="project" value="InterPro"/>
</dbReference>
<dbReference type="InterPro" id="IPR020946">
    <property type="entry name" value="Flavin_mOase-like"/>
</dbReference>
<keyword evidence="6 8" id="KW-0560">Oxidoreductase</keyword>
<evidence type="ECO:0000256" key="3">
    <source>
        <dbReference type="ARBA" id="ARBA00022630"/>
    </source>
</evidence>
<sequence length="870" mass="99431">TGQPKRYCVIGAGSSGICSAKTILDAGGNVTIYERTDQIGGTWVYTDEVGNDRYGLPVHTSMYEGLKTNLPKEIMGFPGYEMPAKPASYVPWHEVLQFIRDYSAHYDVTRRIAFEHLVEEVRPASDGTDGWSVTVRQLTSGLRTTERFDFVLVCNGHYHTPAIPTYPGGECFLGKQLHSHDYRKSDIFRDQLVLVIGAGPSGTDLTLEAAKMAKTVYFSHHVPEKLKQLTFPPNVLQVPDVLRILPECVEFVDGSQHPVSVIFYCTGYRYSFPFLHPDCGVQVDDNWVRPLYKHVLNINHPTMAFIGLPFYVCATLMFELQARFCVTFYGGRLPMPDRAEMMSDHDREMNGRWSKGLKKRQAHMMGAEYQGEYYQSLAHRAQIEPIPKVMTDMHIDSGRRKKEDLQNYRNDVYRIVDENTFVKYDISEVVCASNELTVESHMSPSITSKKQVNMSYCIIGAGMAGLAAARRVLEIGAQVTIFERMDQLGGTWIYTDEVGVDRYGLPVHTSMYRGLRTNLPKEVMGYPDFPIPAQRDSYIVSDDILSFLRLYADRYHIKDCIKFEHHVVQVHPTDGERWIVEVENLADHQKEQHVFDYLFICNGHYHTPNVPTVNGSEIFQGQQLHSHDYRCTEHYKDKAVLVIGAGPSGMDIALELAKTARRVTISHHMERLTFPFPSNLSQQSDVSMLTETGAKFTNGSEESFDVVLYCTGFRYNFPFLGADCGIEVQDNHVQPLYKHCININHPTMAFIGLPFYVCAAQMMDLQVRFCLAYLTGRQHLPPAHEMLDDAAQEFEDRLQRGYKKRHAHMMGPEQGRYYDDLAKTAQIETIPLVMTKLHNESSQRFVDDLIHFREDVFRIVDDEYFEYVKE</sequence>
<reference evidence="9" key="1">
    <citation type="submission" date="2020-05" db="UniProtKB">
        <authorList>
            <consortium name="EnsemblMetazoa"/>
        </authorList>
    </citation>
    <scope>IDENTIFICATION</scope>
    <source>
        <strain evidence="9">SANGQUA</strain>
    </source>
</reference>
<accession>A0A182XFN9</accession>
<comment type="cofactor">
    <cofactor evidence="1 8">
        <name>FAD</name>
        <dbReference type="ChEBI" id="CHEBI:57692"/>
    </cofactor>
</comment>
<proteinExistence type="inferred from homology"/>
<dbReference type="SUPFAM" id="SSF51905">
    <property type="entry name" value="FAD/NAD(P)-binding domain"/>
    <property type="match status" value="4"/>
</dbReference>
<dbReference type="InterPro" id="IPR000960">
    <property type="entry name" value="Flavin_mOase"/>
</dbReference>
<dbReference type="GO" id="GO:0004499">
    <property type="term" value="F:N,N-dimethylaniline monooxygenase activity"/>
    <property type="evidence" value="ECO:0007669"/>
    <property type="project" value="InterPro"/>
</dbReference>
<keyword evidence="7 8" id="KW-0503">Monooxygenase</keyword>
<keyword evidence="5" id="KW-0521">NADP</keyword>
<dbReference type="FunFam" id="3.50.50.60:FF:000138">
    <property type="entry name" value="Flavin-containing monooxygenase"/>
    <property type="match status" value="2"/>
</dbReference>
<keyword evidence="4 8" id="KW-0274">FAD</keyword>
<name>A0A182XFN9_ANOQN</name>
<keyword evidence="3 8" id="KW-0285">Flavoprotein</keyword>